<dbReference type="AlphaFoldDB" id="Q41862"/>
<feature type="region of interest" description="Disordered" evidence="1">
    <location>
        <begin position="1"/>
        <end position="21"/>
    </location>
</feature>
<accession>Q41862</accession>
<protein>
    <submittedName>
        <fullName evidence="2">Transposable element Mu1 sequence</fullName>
    </submittedName>
</protein>
<organism evidence="2">
    <name type="scientific">Zea mays</name>
    <name type="common">Maize</name>
    <dbReference type="NCBI Taxonomy" id="4577"/>
    <lineage>
        <taxon>Eukaryota</taxon>
        <taxon>Viridiplantae</taxon>
        <taxon>Streptophyta</taxon>
        <taxon>Embryophyta</taxon>
        <taxon>Tracheophyta</taxon>
        <taxon>Spermatophyta</taxon>
        <taxon>Magnoliopsida</taxon>
        <taxon>Liliopsida</taxon>
        <taxon>Poales</taxon>
        <taxon>Poaceae</taxon>
        <taxon>PACMAD clade</taxon>
        <taxon>Panicoideae</taxon>
        <taxon>Andropogonodae</taxon>
        <taxon>Andropogoneae</taxon>
        <taxon>Tripsacinae</taxon>
        <taxon>Zea</taxon>
    </lineage>
</organism>
<reference evidence="2" key="1">
    <citation type="journal article" date="1984" name="Nucleic Acids Res.">
        <title>Nucleotide sequence of the maize transposable element Mul.</title>
        <authorList>
            <person name="Barker R.F."/>
            <person name="Thompson D.V."/>
            <person name="Talbot D.R."/>
            <person name="Swanson J."/>
            <person name="Bennetzen J.L."/>
        </authorList>
    </citation>
    <scope>NUCLEOTIDE SEQUENCE</scope>
</reference>
<evidence type="ECO:0000256" key="1">
    <source>
        <dbReference type="SAM" id="MobiDB-lite"/>
    </source>
</evidence>
<name>Q41862_MAIZE</name>
<feature type="compositionally biased region" description="Low complexity" evidence="1">
    <location>
        <begin position="47"/>
        <end position="61"/>
    </location>
</feature>
<feature type="compositionally biased region" description="Low complexity" evidence="1">
    <location>
        <begin position="95"/>
        <end position="105"/>
    </location>
</feature>
<sequence length="144" mass="15670">MEILPKWLPKEPMKNGGIRPPVACPRLFQQSSAAMTIDRDTRRNKLKVPAASLSSSPKKSASPPPAPEARKEYPPDLTLPTVSPPPPNGLGDMLSPAAWPSSPASRLNKAALGGGRDLDLDQYQHMLFDKVSSSRASRRQEEYA</sequence>
<evidence type="ECO:0000313" key="2">
    <source>
        <dbReference type="EMBL" id="CAA25431.1"/>
    </source>
</evidence>
<dbReference type="ExpressionAtlas" id="Q41862">
    <property type="expression patterns" value="baseline and differential"/>
</dbReference>
<dbReference type="PIR" id="S10039">
    <property type="entry name" value="S10039"/>
</dbReference>
<proteinExistence type="predicted"/>
<feature type="region of interest" description="Disordered" evidence="1">
    <location>
        <begin position="34"/>
        <end position="115"/>
    </location>
</feature>
<dbReference type="EMBL" id="X00913">
    <property type="protein sequence ID" value="CAA25431.1"/>
    <property type="molecule type" value="Genomic_DNA"/>
</dbReference>